<evidence type="ECO:0000256" key="1">
    <source>
        <dbReference type="ARBA" id="ARBA00003959"/>
    </source>
</evidence>
<comment type="similarity">
    <text evidence="3">Belongs to the aTrm56 family.</text>
</comment>
<comment type="function">
    <text evidence="1">Specifically catalyzes the AdoMet-dependent 2'-O-ribose methylation of cytidine at position 56 in tRNAs.</text>
</comment>
<dbReference type="InterPro" id="IPR029026">
    <property type="entry name" value="tRNA_m1G_MTases_N"/>
</dbReference>
<evidence type="ECO:0000256" key="3">
    <source>
        <dbReference type="ARBA" id="ARBA00010324"/>
    </source>
</evidence>
<dbReference type="GO" id="GO:0002128">
    <property type="term" value="P:tRNA nucleoside ribose methylation"/>
    <property type="evidence" value="ECO:0007669"/>
    <property type="project" value="InterPro"/>
</dbReference>
<evidence type="ECO:0000256" key="8">
    <source>
        <dbReference type="ARBA" id="ARBA00022603"/>
    </source>
</evidence>
<dbReference type="PANTHER" id="PTHR42197">
    <property type="entry name" value="TRNA (CYTIDINE(56)-2'-O)-METHYLTRANSFERASE"/>
    <property type="match status" value="1"/>
</dbReference>
<evidence type="ECO:0000256" key="13">
    <source>
        <dbReference type="ARBA" id="ARBA00047792"/>
    </source>
</evidence>
<evidence type="ECO:0000256" key="4">
    <source>
        <dbReference type="ARBA" id="ARBA00011738"/>
    </source>
</evidence>
<dbReference type="InterPro" id="IPR029028">
    <property type="entry name" value="Alpha/beta_knot_MTases"/>
</dbReference>
<organism evidence="14 15">
    <name type="scientific">Marine Group III euryarchaeote CG-Epi4</name>
    <dbReference type="NCBI Taxonomy" id="1888998"/>
    <lineage>
        <taxon>Archaea</taxon>
        <taxon>Methanobacteriati</taxon>
        <taxon>Thermoplasmatota</taxon>
        <taxon>Thermoplasmata</taxon>
        <taxon>Candidatus Thermoprofundales</taxon>
    </lineage>
</organism>
<name>A0A1J5U3W0_9ARCH</name>
<dbReference type="Proteomes" id="UP000183375">
    <property type="component" value="Unassembled WGS sequence"/>
</dbReference>
<dbReference type="EC" id="2.1.1.206" evidence="5"/>
<proteinExistence type="inferred from homology"/>
<gene>
    <name evidence="14" type="ORF">BEU01_01100</name>
</gene>
<dbReference type="PIRSF" id="PIRSF016123">
    <property type="entry name" value="UCP016123"/>
    <property type="match status" value="1"/>
</dbReference>
<comment type="catalytic activity">
    <reaction evidence="13">
        <text>cytidine(56) in tRNA + S-adenosyl-L-methionine = 2'-O-methylcytidine(56) in tRNA + S-adenosyl-L-homocysteine + H(+)</text>
        <dbReference type="Rhea" id="RHEA:42968"/>
        <dbReference type="Rhea" id="RHEA-COMP:10308"/>
        <dbReference type="Rhea" id="RHEA-COMP:10309"/>
        <dbReference type="ChEBI" id="CHEBI:15378"/>
        <dbReference type="ChEBI" id="CHEBI:57856"/>
        <dbReference type="ChEBI" id="CHEBI:59789"/>
        <dbReference type="ChEBI" id="CHEBI:74495"/>
        <dbReference type="ChEBI" id="CHEBI:82748"/>
        <dbReference type="EC" id="2.1.1.206"/>
    </reaction>
</comment>
<accession>A0A1J5U3W0</accession>
<sequence>MPNYEVLRIGHRPERDKRITTHVALTARAFGASKIYLSNPDSRVVSSVEEVVKKFGGNFSIVPISNPKGLVKSSTSQIIHLTMFGLPIDEKIKEIGNNDKDVLFIVGAEKVPAWVFEYSDYNISIGNQPHSEVAALAIAINSLTSGSYNKEFKGKLSVVPSATHREMKGSG</sequence>
<dbReference type="Gene3D" id="3.40.1280.10">
    <property type="match status" value="1"/>
</dbReference>
<dbReference type="GO" id="GO:0005737">
    <property type="term" value="C:cytoplasm"/>
    <property type="evidence" value="ECO:0007669"/>
    <property type="project" value="UniProtKB-SubCell"/>
</dbReference>
<keyword evidence="9" id="KW-0808">Transferase</keyword>
<keyword evidence="8" id="KW-0489">Methyltransferase</keyword>
<dbReference type="InterPro" id="IPR002845">
    <property type="entry name" value="tRNA_mtfrase_aTrm56"/>
</dbReference>
<dbReference type="EMBL" id="MIYX01000019">
    <property type="protein sequence ID" value="OIR20716.1"/>
    <property type="molecule type" value="Genomic_DNA"/>
</dbReference>
<evidence type="ECO:0000256" key="6">
    <source>
        <dbReference type="ARBA" id="ARBA00013709"/>
    </source>
</evidence>
<evidence type="ECO:0000256" key="12">
    <source>
        <dbReference type="ARBA" id="ARBA00029826"/>
    </source>
</evidence>
<dbReference type="GO" id="GO:0106059">
    <property type="term" value="F:tRNA (cytidine(56)-2'-O)-methyltransferase activity"/>
    <property type="evidence" value="ECO:0007669"/>
    <property type="project" value="UniProtKB-EC"/>
</dbReference>
<comment type="subcellular location">
    <subcellularLocation>
        <location evidence="2">Cytoplasm</location>
    </subcellularLocation>
</comment>
<evidence type="ECO:0000256" key="11">
    <source>
        <dbReference type="ARBA" id="ARBA00022694"/>
    </source>
</evidence>
<comment type="subunit">
    <text evidence="4">Homodimer.</text>
</comment>
<dbReference type="PANTHER" id="PTHR42197:SF1">
    <property type="entry name" value="TRNA (CYTIDINE(56)-2'-O)-METHYLTRANSFERASE"/>
    <property type="match status" value="1"/>
</dbReference>
<evidence type="ECO:0000313" key="14">
    <source>
        <dbReference type="EMBL" id="OIR20716.1"/>
    </source>
</evidence>
<comment type="caution">
    <text evidence="14">The sequence shown here is derived from an EMBL/GenBank/DDBJ whole genome shotgun (WGS) entry which is preliminary data.</text>
</comment>
<keyword evidence="11" id="KW-0819">tRNA processing</keyword>
<evidence type="ECO:0000256" key="9">
    <source>
        <dbReference type="ARBA" id="ARBA00022679"/>
    </source>
</evidence>
<dbReference type="SUPFAM" id="SSF75217">
    <property type="entry name" value="alpha/beta knot"/>
    <property type="match status" value="1"/>
</dbReference>
<evidence type="ECO:0000313" key="15">
    <source>
        <dbReference type="Proteomes" id="UP000183375"/>
    </source>
</evidence>
<keyword evidence="10" id="KW-0949">S-adenosyl-L-methionine</keyword>
<evidence type="ECO:0000256" key="7">
    <source>
        <dbReference type="ARBA" id="ARBA00022490"/>
    </source>
</evidence>
<reference evidence="14 15" key="1">
    <citation type="submission" date="2016-08" db="EMBL/GenBank/DDBJ databases">
        <title>New Insights into Marine Group III Euryarchaeota, from dark to light.</title>
        <authorList>
            <person name="Haro-Moreno J.M."/>
            <person name="Rodriguez-Valera F."/>
            <person name="Lopez-Garcia P."/>
            <person name="Moreira D."/>
            <person name="Martin-Cuadrado A.B."/>
        </authorList>
    </citation>
    <scope>NUCLEOTIDE SEQUENCE [LARGE SCALE GENOMIC DNA]</scope>
    <source>
        <strain evidence="14">CG-Epi4</strain>
    </source>
</reference>
<dbReference type="AlphaFoldDB" id="A0A1J5U3W0"/>
<evidence type="ECO:0000256" key="2">
    <source>
        <dbReference type="ARBA" id="ARBA00004496"/>
    </source>
</evidence>
<dbReference type="Pfam" id="PF01994">
    <property type="entry name" value="Trm56"/>
    <property type="match status" value="1"/>
</dbReference>
<protein>
    <recommendedName>
        <fullName evidence="6">tRNA (cytidine(56)-2'-O)-methyltransferase</fullName>
        <ecNumber evidence="5">2.1.1.206</ecNumber>
    </recommendedName>
    <alternativeName>
        <fullName evidence="12">tRNA ribose 2'-O-methyltransferase aTrm56</fullName>
    </alternativeName>
</protein>
<evidence type="ECO:0000256" key="10">
    <source>
        <dbReference type="ARBA" id="ARBA00022691"/>
    </source>
</evidence>
<keyword evidence="7" id="KW-0963">Cytoplasm</keyword>
<evidence type="ECO:0000256" key="5">
    <source>
        <dbReference type="ARBA" id="ARBA00012624"/>
    </source>
</evidence>